<gene>
    <name evidence="1" type="ORF">ACFQ2O_22710</name>
</gene>
<proteinExistence type="predicted"/>
<keyword evidence="2" id="KW-1185">Reference proteome</keyword>
<organism evidence="1 2">
    <name type="scientific">Pontibacter rugosus</name>
    <dbReference type="NCBI Taxonomy" id="1745966"/>
    <lineage>
        <taxon>Bacteria</taxon>
        <taxon>Pseudomonadati</taxon>
        <taxon>Bacteroidota</taxon>
        <taxon>Cytophagia</taxon>
        <taxon>Cytophagales</taxon>
        <taxon>Hymenobacteraceae</taxon>
        <taxon>Pontibacter</taxon>
    </lineage>
</organism>
<protein>
    <submittedName>
        <fullName evidence="1">Uncharacterized protein</fullName>
    </submittedName>
</protein>
<dbReference type="EMBL" id="JBHTLD010000600">
    <property type="protein sequence ID" value="MFD1188942.1"/>
    <property type="molecule type" value="Genomic_DNA"/>
</dbReference>
<evidence type="ECO:0000313" key="1">
    <source>
        <dbReference type="EMBL" id="MFD1188942.1"/>
    </source>
</evidence>
<name>A0ABW3SX08_9BACT</name>
<sequence>MKTNLMLSMWRIEPGSEPQSKHLLYSNTIPIDYNEAVEMLRLRCAALSMTPFFHA</sequence>
<reference evidence="2" key="1">
    <citation type="journal article" date="2019" name="Int. J. Syst. Evol. Microbiol.">
        <title>The Global Catalogue of Microorganisms (GCM) 10K type strain sequencing project: providing services to taxonomists for standard genome sequencing and annotation.</title>
        <authorList>
            <consortium name="The Broad Institute Genomics Platform"/>
            <consortium name="The Broad Institute Genome Sequencing Center for Infectious Disease"/>
            <person name="Wu L."/>
            <person name="Ma J."/>
        </authorList>
    </citation>
    <scope>NUCLEOTIDE SEQUENCE [LARGE SCALE GENOMIC DNA]</scope>
    <source>
        <strain evidence="2">JCM 31319</strain>
    </source>
</reference>
<comment type="caution">
    <text evidence="1">The sequence shown here is derived from an EMBL/GenBank/DDBJ whole genome shotgun (WGS) entry which is preliminary data.</text>
</comment>
<accession>A0ABW3SX08</accession>
<dbReference type="Proteomes" id="UP001597094">
    <property type="component" value="Unassembled WGS sequence"/>
</dbReference>
<evidence type="ECO:0000313" key="2">
    <source>
        <dbReference type="Proteomes" id="UP001597094"/>
    </source>
</evidence>